<protein>
    <submittedName>
        <fullName evidence="1">Uncharacterized protein</fullName>
    </submittedName>
</protein>
<gene>
    <name evidence="1" type="ORF">CS063_15500</name>
</gene>
<keyword evidence="2" id="KW-1185">Reference proteome</keyword>
<evidence type="ECO:0000313" key="2">
    <source>
        <dbReference type="Proteomes" id="UP000224460"/>
    </source>
</evidence>
<dbReference type="EMBL" id="PEDL01000027">
    <property type="protein sequence ID" value="PHV69468.1"/>
    <property type="molecule type" value="Genomic_DNA"/>
</dbReference>
<sequence length="550" mass="63487">MEFYDNTEIESEYLSSMDDYLDFLFPYLSVNERIAVFLKQKDRPKTVFFESKDDMKLGLNNVLRSCDSYLTLSTCVALDGEFSKASENMYKRYVLGFDFDKKDFNGKCNTIYDFTEYFKATTGLFIHFVVDSGNGYHIYVGIEETTDIARVTDITRRYAALSGADLANISQAQSLRLPNTINYKDPAKPMAVNIVAGYINDDRFRRYSLDYLESHLRKLEKTAGIRRPSKKKNIRKKFKGMYPCISNIMSNGVPKGERNKCLGRLVSYFRDIARVDTETALEAIIEWNNSCSNLCSEAERKTDKEIISDFNRYWENRKYNLLGCVSESNSMSEILIKYCDKANCPKHKPKSNVDNDKFFILNKRYTTNKCLNSLKGYAYVILKVLLESTATYKVSELADMTGFSEQTTSRTLKSLLDLELINKRLLEGISVYKARNFAPPKEKQYITLPNILFDMLIRRDISEQELVLYIAIRRNAYFGRKCTQVELGKLLGLTERSISRTTKQMVANGLIIVEYKKTGEFIKNGSKTVEKVFNFYHFPLEYEDEGSTTI</sequence>
<evidence type="ECO:0000313" key="1">
    <source>
        <dbReference type="EMBL" id="PHV69468.1"/>
    </source>
</evidence>
<reference evidence="1" key="1">
    <citation type="submission" date="2017-10" db="EMBL/GenBank/DDBJ databases">
        <title>Genome sequence of cellulolytic Lachnospiraceae bacterium XHS1971 isolated from hotspring sediment.</title>
        <authorList>
            <person name="Vasudevan G."/>
            <person name="Joshi A.J."/>
            <person name="Hivarkar S."/>
            <person name="Lanjekar V.B."/>
            <person name="Dhakephalkar P.K."/>
            <person name="Dagar S."/>
        </authorList>
    </citation>
    <scope>NUCLEOTIDE SEQUENCE</scope>
    <source>
        <strain evidence="1">XHS1971</strain>
    </source>
</reference>
<comment type="caution">
    <text evidence="1">The sequence shown here is derived from an EMBL/GenBank/DDBJ whole genome shotgun (WGS) entry which is preliminary data.</text>
</comment>
<dbReference type="Proteomes" id="UP000224460">
    <property type="component" value="Unassembled WGS sequence"/>
</dbReference>
<organism evidence="1 2">
    <name type="scientific">Sporanaerobium hydrogeniformans</name>
    <dbReference type="NCBI Taxonomy" id="3072179"/>
    <lineage>
        <taxon>Bacteria</taxon>
        <taxon>Bacillati</taxon>
        <taxon>Bacillota</taxon>
        <taxon>Clostridia</taxon>
        <taxon>Lachnospirales</taxon>
        <taxon>Lachnospiraceae</taxon>
        <taxon>Sporanaerobium</taxon>
    </lineage>
</organism>
<accession>A0AC61D8J1</accession>
<name>A0AC61D8J1_9FIRM</name>
<proteinExistence type="predicted"/>